<organism evidence="5 6">
    <name type="scientific">Alteromonas confluentis</name>
    <dbReference type="NCBI Taxonomy" id="1656094"/>
    <lineage>
        <taxon>Bacteria</taxon>
        <taxon>Pseudomonadati</taxon>
        <taxon>Pseudomonadota</taxon>
        <taxon>Gammaproteobacteria</taxon>
        <taxon>Alteromonadales</taxon>
        <taxon>Alteromonadaceae</taxon>
        <taxon>Alteromonas/Salinimonas group</taxon>
        <taxon>Alteromonas</taxon>
    </lineage>
</organism>
<evidence type="ECO:0000256" key="2">
    <source>
        <dbReference type="ARBA" id="ARBA00023125"/>
    </source>
</evidence>
<keyword evidence="2" id="KW-0238">DNA-binding</keyword>
<dbReference type="GO" id="GO:0003700">
    <property type="term" value="F:DNA-binding transcription factor activity"/>
    <property type="evidence" value="ECO:0007669"/>
    <property type="project" value="TreeGrafter"/>
</dbReference>
<dbReference type="SMART" id="SM00354">
    <property type="entry name" value="HTH_LACI"/>
    <property type="match status" value="1"/>
</dbReference>
<dbReference type="InterPro" id="IPR028082">
    <property type="entry name" value="Peripla_BP_I"/>
</dbReference>
<dbReference type="Gene3D" id="1.10.260.40">
    <property type="entry name" value="lambda repressor-like DNA-binding domains"/>
    <property type="match status" value="1"/>
</dbReference>
<evidence type="ECO:0000313" key="5">
    <source>
        <dbReference type="EMBL" id="OFC72155.1"/>
    </source>
</evidence>
<dbReference type="CDD" id="cd01392">
    <property type="entry name" value="HTH_LacI"/>
    <property type="match status" value="1"/>
</dbReference>
<dbReference type="STRING" id="1656094.BFC18_04510"/>
<dbReference type="Gene3D" id="3.40.50.2300">
    <property type="match status" value="2"/>
</dbReference>
<protein>
    <submittedName>
        <fullName evidence="5">LacI family transcriptional regulator</fullName>
    </submittedName>
</protein>
<reference evidence="5 6" key="1">
    <citation type="submission" date="2016-08" db="EMBL/GenBank/DDBJ databases">
        <authorList>
            <person name="Seilhamer J.J."/>
        </authorList>
    </citation>
    <scope>NUCLEOTIDE SEQUENCE [LARGE SCALE GENOMIC DNA]</scope>
    <source>
        <strain evidence="5 6">KCTC 42603</strain>
    </source>
</reference>
<dbReference type="InterPro" id="IPR046335">
    <property type="entry name" value="LacI/GalR-like_sensor"/>
</dbReference>
<dbReference type="SUPFAM" id="SSF53822">
    <property type="entry name" value="Periplasmic binding protein-like I"/>
    <property type="match status" value="1"/>
</dbReference>
<dbReference type="Pfam" id="PF00356">
    <property type="entry name" value="LacI"/>
    <property type="match status" value="1"/>
</dbReference>
<dbReference type="EMBL" id="MDHN01000008">
    <property type="protein sequence ID" value="OFC72155.1"/>
    <property type="molecule type" value="Genomic_DNA"/>
</dbReference>
<keyword evidence="3" id="KW-0804">Transcription</keyword>
<dbReference type="PANTHER" id="PTHR30146">
    <property type="entry name" value="LACI-RELATED TRANSCRIPTIONAL REPRESSOR"/>
    <property type="match status" value="1"/>
</dbReference>
<name>A0A1E7ZF54_9ALTE</name>
<dbReference type="GO" id="GO:0000976">
    <property type="term" value="F:transcription cis-regulatory region binding"/>
    <property type="evidence" value="ECO:0007669"/>
    <property type="project" value="TreeGrafter"/>
</dbReference>
<dbReference type="PROSITE" id="PS00356">
    <property type="entry name" value="HTH_LACI_1"/>
    <property type="match status" value="1"/>
</dbReference>
<comment type="caution">
    <text evidence="5">The sequence shown here is derived from an EMBL/GenBank/DDBJ whole genome shotgun (WGS) entry which is preliminary data.</text>
</comment>
<dbReference type="OrthoDB" id="5681588at2"/>
<dbReference type="Pfam" id="PF13377">
    <property type="entry name" value="Peripla_BP_3"/>
    <property type="match status" value="1"/>
</dbReference>
<dbReference type="PROSITE" id="PS50932">
    <property type="entry name" value="HTH_LACI_2"/>
    <property type="match status" value="1"/>
</dbReference>
<evidence type="ECO:0000313" key="6">
    <source>
        <dbReference type="Proteomes" id="UP000175691"/>
    </source>
</evidence>
<dbReference type="InterPro" id="IPR010982">
    <property type="entry name" value="Lambda_DNA-bd_dom_sf"/>
</dbReference>
<keyword evidence="1" id="KW-0805">Transcription regulation</keyword>
<dbReference type="SUPFAM" id="SSF47413">
    <property type="entry name" value="lambda repressor-like DNA-binding domains"/>
    <property type="match status" value="1"/>
</dbReference>
<keyword evidence="6" id="KW-1185">Reference proteome</keyword>
<accession>A0A1E7ZF54</accession>
<proteinExistence type="predicted"/>
<dbReference type="PANTHER" id="PTHR30146:SF120">
    <property type="entry name" value="ALANINE RACEMASE"/>
    <property type="match status" value="1"/>
</dbReference>
<dbReference type="InterPro" id="IPR000843">
    <property type="entry name" value="HTH_LacI"/>
</dbReference>
<dbReference type="AlphaFoldDB" id="A0A1E7ZF54"/>
<gene>
    <name evidence="5" type="ORF">BFC18_04510</name>
</gene>
<evidence type="ECO:0000256" key="3">
    <source>
        <dbReference type="ARBA" id="ARBA00023163"/>
    </source>
</evidence>
<feature type="domain" description="HTH lacI-type" evidence="4">
    <location>
        <begin position="7"/>
        <end position="61"/>
    </location>
</feature>
<sequence length="338" mass="36817">MKSERNLTLSDLAKLAGVSTSTASRALNNNPVIKLATRERIQALAKEHNFSINAAASRLRTQRTNVVAVILNLIEHTEQSINDPFLLKVVGDLNQALNDKGYELLLSNSFMAKDDWYNYFINSRRADGIIVVGQAKSEQKAIDAAKAGAPLVVWGDSNTQSNYPIIGSNNRLGGKLAAQHLIENGHTRLVFLGDTGHAEMNERYQGYLDAHKAAGLTADPTLVFPIDLTSQAAYNAVNETILKRGLHFDGIVSCSDMVALGALKALKERYISIPGEVAIVGFDDIAMAELLHPALTTIRQNTRDAANKMVEQLLNQLNGEPAFSDVIDIELVVRKSSV</sequence>
<evidence type="ECO:0000259" key="4">
    <source>
        <dbReference type="PROSITE" id="PS50932"/>
    </source>
</evidence>
<dbReference type="Proteomes" id="UP000175691">
    <property type="component" value="Unassembled WGS sequence"/>
</dbReference>
<evidence type="ECO:0000256" key="1">
    <source>
        <dbReference type="ARBA" id="ARBA00023015"/>
    </source>
</evidence>